<evidence type="ECO:0000259" key="2">
    <source>
        <dbReference type="Pfam" id="PF03466"/>
    </source>
</evidence>
<dbReference type="PANTHER" id="PTHR30537">
    <property type="entry name" value="HTH-TYPE TRANSCRIPTIONAL REGULATOR"/>
    <property type="match status" value="1"/>
</dbReference>
<dbReference type="Proteomes" id="UP000198728">
    <property type="component" value="Unassembled WGS sequence"/>
</dbReference>
<dbReference type="AlphaFoldDB" id="A0A1I1PX19"/>
<dbReference type="PANTHER" id="PTHR30537:SF5">
    <property type="entry name" value="HTH-TYPE TRANSCRIPTIONAL ACTIVATOR TTDR-RELATED"/>
    <property type="match status" value="1"/>
</dbReference>
<reference evidence="3 4" key="1">
    <citation type="submission" date="2016-10" db="EMBL/GenBank/DDBJ databases">
        <authorList>
            <person name="de Groot N.N."/>
        </authorList>
    </citation>
    <scope>NUCLEOTIDE SEQUENCE [LARGE SCALE GENOMIC DNA]</scope>
    <source>
        <strain evidence="3 4">DSM 19548</strain>
    </source>
</reference>
<evidence type="ECO:0000313" key="3">
    <source>
        <dbReference type="EMBL" id="SFD14434.1"/>
    </source>
</evidence>
<comment type="similarity">
    <text evidence="1">Belongs to the LysR transcriptional regulatory family.</text>
</comment>
<dbReference type="Pfam" id="PF03466">
    <property type="entry name" value="LysR_substrate"/>
    <property type="match status" value="1"/>
</dbReference>
<dbReference type="SUPFAM" id="SSF53850">
    <property type="entry name" value="Periplasmic binding protein-like II"/>
    <property type="match status" value="1"/>
</dbReference>
<dbReference type="OrthoDB" id="5526340at2"/>
<dbReference type="Gene3D" id="3.40.190.290">
    <property type="match status" value="1"/>
</dbReference>
<evidence type="ECO:0000313" key="4">
    <source>
        <dbReference type="Proteomes" id="UP000198728"/>
    </source>
</evidence>
<dbReference type="InterPro" id="IPR058163">
    <property type="entry name" value="LysR-type_TF_proteobact-type"/>
</dbReference>
<organism evidence="3 4">
    <name type="scientific">Tropicimonas isoalkanivorans</name>
    <dbReference type="NCBI Taxonomy" id="441112"/>
    <lineage>
        <taxon>Bacteria</taxon>
        <taxon>Pseudomonadati</taxon>
        <taxon>Pseudomonadota</taxon>
        <taxon>Alphaproteobacteria</taxon>
        <taxon>Rhodobacterales</taxon>
        <taxon>Roseobacteraceae</taxon>
        <taxon>Tropicimonas</taxon>
    </lineage>
</organism>
<dbReference type="EMBL" id="FOLG01000017">
    <property type="protein sequence ID" value="SFD14434.1"/>
    <property type="molecule type" value="Genomic_DNA"/>
</dbReference>
<keyword evidence="4" id="KW-1185">Reference proteome</keyword>
<sequence>MIISAAVAGMGVALLPSYLIEEELERGSLVALSDRAMPTEFSYYIMQPESKRTSNATVLFRNWLLRQVSHVPSDAAT</sequence>
<feature type="domain" description="LysR substrate-binding" evidence="2">
    <location>
        <begin position="1"/>
        <end position="67"/>
    </location>
</feature>
<evidence type="ECO:0000256" key="1">
    <source>
        <dbReference type="ARBA" id="ARBA00009437"/>
    </source>
</evidence>
<accession>A0A1I1PX19</accession>
<protein>
    <submittedName>
        <fullName evidence="3">LysR substrate binding domain-containing protein</fullName>
    </submittedName>
</protein>
<name>A0A1I1PX19_9RHOB</name>
<dbReference type="InterPro" id="IPR005119">
    <property type="entry name" value="LysR_subst-bd"/>
</dbReference>
<proteinExistence type="inferred from homology"/>
<gene>
    <name evidence="3" type="ORF">SAMN04488094_1172</name>
</gene>
<dbReference type="STRING" id="441112.SAMN04488094_1172"/>